<dbReference type="Gene3D" id="3.30.420.40">
    <property type="match status" value="2"/>
</dbReference>
<dbReference type="Gene3D" id="3.90.640.10">
    <property type="entry name" value="Actin, Chain A, domain 4"/>
    <property type="match status" value="1"/>
</dbReference>
<reference evidence="7" key="2">
    <citation type="submission" date="2025-09" db="UniProtKB">
        <authorList>
            <consortium name="Ensembl"/>
        </authorList>
    </citation>
    <scope>IDENTIFICATION</scope>
</reference>
<proteinExistence type="inferred from homology"/>
<evidence type="ECO:0008006" key="9">
    <source>
        <dbReference type="Google" id="ProtNLM"/>
    </source>
</evidence>
<dbReference type="AlphaFoldDB" id="A0A3B3ZVG1"/>
<dbReference type="Proteomes" id="UP000261520">
    <property type="component" value="Unplaced"/>
</dbReference>
<name>A0A3B3ZVG1_9GOBI</name>
<dbReference type="STRING" id="409849.ENSPMGP00000008419"/>
<comment type="similarity">
    <text evidence="6">Belongs to the actin family.</text>
</comment>
<accession>A0A3B3ZVG1</accession>
<dbReference type="FunFam" id="3.90.640.10:FF:000047">
    <property type="entry name" value="Actin, alpha skeletal muscle"/>
    <property type="match status" value="1"/>
</dbReference>
<dbReference type="PANTHER" id="PTHR11937">
    <property type="entry name" value="ACTIN"/>
    <property type="match status" value="1"/>
</dbReference>
<keyword evidence="2" id="KW-0963">Cytoplasm</keyword>
<evidence type="ECO:0000313" key="7">
    <source>
        <dbReference type="Ensembl" id="ENSPMGP00000008419.1"/>
    </source>
</evidence>
<keyword evidence="3" id="KW-0547">Nucleotide-binding</keyword>
<dbReference type="GO" id="GO:0005856">
    <property type="term" value="C:cytoskeleton"/>
    <property type="evidence" value="ECO:0007669"/>
    <property type="project" value="UniProtKB-SubCell"/>
</dbReference>
<keyword evidence="4" id="KW-0067">ATP-binding</keyword>
<reference evidence="7" key="1">
    <citation type="submission" date="2025-08" db="UniProtKB">
        <authorList>
            <consortium name="Ensembl"/>
        </authorList>
    </citation>
    <scope>IDENTIFICATION</scope>
</reference>
<evidence type="ECO:0000313" key="8">
    <source>
        <dbReference type="Proteomes" id="UP000261520"/>
    </source>
</evidence>
<dbReference type="FunFam" id="3.30.420.40:FF:000058">
    <property type="entry name" value="Putative actin-related protein 5"/>
    <property type="match status" value="1"/>
</dbReference>
<evidence type="ECO:0000256" key="1">
    <source>
        <dbReference type="ARBA" id="ARBA00004245"/>
    </source>
</evidence>
<sequence length="370" mass="40812">MCHILWSAVVVDSGSGLCKAGFAGDSSPHTVFPTVVGRPHSQGTVRVGHEESFVGYKQLTWSEIMTTTRPIERGFVTHWDDMEKIWHHIFNNELRVSPEEHPVLLTETPSNSMSNREKMTQLMFETFHTPSLFVGMQAALSLYHTCRTTGVAVDCGDGATHVVPVFEGFALPHAISRLNVSGGDLTDSLRDMLSLRGHSFTGPADREIVRHIKEKLCYVAEDFDKEMSRAARPSSLLKSFDLPDGQSITIGEERFRCPESLFQPSFLGVESSGIDEITLNSIVRVRKDVQKLLSTNIVLSGGTTLCPGFAARMKKDMISSLPQIIVPTQRAFGVWLGGSALASLSTFQHMCISKQEYAECGPGVVHHKCF</sequence>
<dbReference type="FunFam" id="3.30.420.40:FF:000148">
    <property type="entry name" value="Actin, alpha skeletal muscle"/>
    <property type="match status" value="1"/>
</dbReference>
<dbReference type="InterPro" id="IPR004000">
    <property type="entry name" value="Actin"/>
</dbReference>
<comment type="subcellular location">
    <subcellularLocation>
        <location evidence="1">Cytoplasm</location>
        <location evidence="1">Cytoskeleton</location>
    </subcellularLocation>
</comment>
<keyword evidence="5" id="KW-0206">Cytoskeleton</keyword>
<dbReference type="InterPro" id="IPR043129">
    <property type="entry name" value="ATPase_NBD"/>
</dbReference>
<dbReference type="Ensembl" id="ENSPMGT00000008958.1">
    <property type="protein sequence ID" value="ENSPMGP00000008419.1"/>
    <property type="gene ID" value="ENSPMGG00000006582.1"/>
</dbReference>
<evidence type="ECO:0000256" key="3">
    <source>
        <dbReference type="ARBA" id="ARBA00022741"/>
    </source>
</evidence>
<evidence type="ECO:0000256" key="5">
    <source>
        <dbReference type="ARBA" id="ARBA00023212"/>
    </source>
</evidence>
<protein>
    <recommendedName>
        <fullName evidence="9">Actin</fullName>
    </recommendedName>
</protein>
<organism evidence="7 8">
    <name type="scientific">Periophthalmus magnuspinnatus</name>
    <dbReference type="NCBI Taxonomy" id="409849"/>
    <lineage>
        <taxon>Eukaryota</taxon>
        <taxon>Metazoa</taxon>
        <taxon>Chordata</taxon>
        <taxon>Craniata</taxon>
        <taxon>Vertebrata</taxon>
        <taxon>Euteleostomi</taxon>
        <taxon>Actinopterygii</taxon>
        <taxon>Neopterygii</taxon>
        <taxon>Teleostei</taxon>
        <taxon>Neoteleostei</taxon>
        <taxon>Acanthomorphata</taxon>
        <taxon>Gobiaria</taxon>
        <taxon>Gobiiformes</taxon>
        <taxon>Gobioidei</taxon>
        <taxon>Gobiidae</taxon>
        <taxon>Oxudercinae</taxon>
        <taxon>Periophthalmus</taxon>
    </lineage>
</organism>
<dbReference type="Pfam" id="PF00022">
    <property type="entry name" value="Actin"/>
    <property type="match status" value="1"/>
</dbReference>
<dbReference type="SUPFAM" id="SSF53067">
    <property type="entry name" value="Actin-like ATPase domain"/>
    <property type="match status" value="2"/>
</dbReference>
<dbReference type="SMART" id="SM00268">
    <property type="entry name" value="ACTIN"/>
    <property type="match status" value="1"/>
</dbReference>
<evidence type="ECO:0000256" key="2">
    <source>
        <dbReference type="ARBA" id="ARBA00022490"/>
    </source>
</evidence>
<keyword evidence="8" id="KW-1185">Reference proteome</keyword>
<dbReference type="GO" id="GO:0005524">
    <property type="term" value="F:ATP binding"/>
    <property type="evidence" value="ECO:0007669"/>
    <property type="project" value="UniProtKB-KW"/>
</dbReference>
<dbReference type="PRINTS" id="PR00190">
    <property type="entry name" value="ACTIN"/>
</dbReference>
<evidence type="ECO:0000256" key="4">
    <source>
        <dbReference type="ARBA" id="ARBA00022840"/>
    </source>
</evidence>
<evidence type="ECO:0000256" key="6">
    <source>
        <dbReference type="RuleBase" id="RU000487"/>
    </source>
</evidence>